<evidence type="ECO:0000256" key="4">
    <source>
        <dbReference type="ARBA" id="ARBA00034319"/>
    </source>
</evidence>
<dbReference type="InterPro" id="IPR001841">
    <property type="entry name" value="Znf_RING"/>
</dbReference>
<protein>
    <submittedName>
        <fullName evidence="7">Oidioi.mRNA.OKI2018_I69.XSR.g15121.t1.cds</fullName>
    </submittedName>
</protein>
<name>A0ABN7SDK9_OIKDI</name>
<dbReference type="Gene3D" id="3.30.40.10">
    <property type="entry name" value="Zinc/RING finger domain, C3HC4 (zinc finger)"/>
    <property type="match status" value="2"/>
</dbReference>
<dbReference type="Proteomes" id="UP001158576">
    <property type="component" value="Chromosome XSR"/>
</dbReference>
<keyword evidence="2 5" id="KW-0863">Zinc-finger</keyword>
<gene>
    <name evidence="7" type="ORF">OKIOD_LOCUS6679</name>
</gene>
<accession>A0ABN7SDK9</accession>
<dbReference type="PANTHER" id="PTHR23059:SF4">
    <property type="entry name" value="ZINC FINGER TRAF-TYPE-CONTAINING PROTEIN 1"/>
    <property type="match status" value="1"/>
</dbReference>
<dbReference type="Pfam" id="PF00097">
    <property type="entry name" value="zf-C3HC4"/>
    <property type="match status" value="1"/>
</dbReference>
<keyword evidence="3" id="KW-0862">Zinc</keyword>
<evidence type="ECO:0000256" key="3">
    <source>
        <dbReference type="ARBA" id="ARBA00022833"/>
    </source>
</evidence>
<dbReference type="PANTHER" id="PTHR23059">
    <property type="entry name" value="CYSTEINE AND HISTIDINE-RICH PROTEIN 1"/>
    <property type="match status" value="1"/>
</dbReference>
<proteinExistence type="inferred from homology"/>
<reference evidence="7 8" key="1">
    <citation type="submission" date="2021-04" db="EMBL/GenBank/DDBJ databases">
        <authorList>
            <person name="Bliznina A."/>
        </authorList>
    </citation>
    <scope>NUCLEOTIDE SEQUENCE [LARGE SCALE GENOMIC DNA]</scope>
</reference>
<evidence type="ECO:0000256" key="5">
    <source>
        <dbReference type="PROSITE-ProRule" id="PRU00175"/>
    </source>
</evidence>
<evidence type="ECO:0000256" key="2">
    <source>
        <dbReference type="ARBA" id="ARBA00022771"/>
    </source>
</evidence>
<evidence type="ECO:0000259" key="6">
    <source>
        <dbReference type="PROSITE" id="PS50089"/>
    </source>
</evidence>
<dbReference type="InterPro" id="IPR013083">
    <property type="entry name" value="Znf_RING/FYVE/PHD"/>
</dbReference>
<organism evidence="7 8">
    <name type="scientific">Oikopleura dioica</name>
    <name type="common">Tunicate</name>
    <dbReference type="NCBI Taxonomy" id="34765"/>
    <lineage>
        <taxon>Eukaryota</taxon>
        <taxon>Metazoa</taxon>
        <taxon>Chordata</taxon>
        <taxon>Tunicata</taxon>
        <taxon>Appendicularia</taxon>
        <taxon>Copelata</taxon>
        <taxon>Oikopleuridae</taxon>
        <taxon>Oikopleura</taxon>
    </lineage>
</organism>
<sequence length="403" mass="45827">MTGAWRVRLVSNRPGTPVRRRRRTVSDSSLNTDRFLTQVERDALGPVKPRSNTSVLPPLVVLDNPDEDRIERLREHCQCTICLDLPEENDAIYQCQMGHIYCQFCLARLIADGVIIGGGAHCATCRSTLDWKHVVRVRAIEMMARELPKDCEYCNMTVQNTTMSAHREVCAFKTIECDYKWAGCTWKGRRGQSLEHIGTCDVGQMPLSQTLESAKSAIQLVKNKGNKVQQLLKLYTSANCWMQDIYMKAYRVSEYGPGKLRFISPEFVALDISWQMTGTIVSVEKNPSRPTHGEDRSVEIQLTARGLSYDEVRSINFIILKSPKSIVEIIPSQHKHRFDHESPSSEKYKVHVKENSDYNRLIGAQGIYLRVVLFEDRRASNNNAEIDYDSFVANLPTSIDPVL</sequence>
<dbReference type="SUPFAM" id="SSF49599">
    <property type="entry name" value="TRAF domain-like"/>
    <property type="match status" value="1"/>
</dbReference>
<evidence type="ECO:0000256" key="1">
    <source>
        <dbReference type="ARBA" id="ARBA00022723"/>
    </source>
</evidence>
<evidence type="ECO:0000313" key="7">
    <source>
        <dbReference type="EMBL" id="CAG5097538.1"/>
    </source>
</evidence>
<dbReference type="InterPro" id="IPR039338">
    <property type="entry name" value="ZFTRAF1"/>
</dbReference>
<comment type="similarity">
    <text evidence="4">Belongs to the ZFTRAF1 family.</text>
</comment>
<dbReference type="InterPro" id="IPR018957">
    <property type="entry name" value="Znf_C3HC4_RING-type"/>
</dbReference>
<keyword evidence="8" id="KW-1185">Reference proteome</keyword>
<feature type="domain" description="RING-type" evidence="6">
    <location>
        <begin position="79"/>
        <end position="126"/>
    </location>
</feature>
<keyword evidence="1" id="KW-0479">Metal-binding</keyword>
<dbReference type="SUPFAM" id="SSF57850">
    <property type="entry name" value="RING/U-box"/>
    <property type="match status" value="1"/>
</dbReference>
<dbReference type="EMBL" id="OU015569">
    <property type="protein sequence ID" value="CAG5097538.1"/>
    <property type="molecule type" value="Genomic_DNA"/>
</dbReference>
<evidence type="ECO:0000313" key="8">
    <source>
        <dbReference type="Proteomes" id="UP001158576"/>
    </source>
</evidence>
<dbReference type="PROSITE" id="PS50089">
    <property type="entry name" value="ZF_RING_2"/>
    <property type="match status" value="1"/>
</dbReference>